<dbReference type="PANTHER" id="PTHR34071">
    <property type="entry name" value="5-NITROIMIDAZOLE ANTIBIOTICS RESISTANCE PROTEIN, NIMA-FAMILY-RELATED PROTEIN-RELATED"/>
    <property type="match status" value="1"/>
</dbReference>
<protein>
    <submittedName>
        <fullName evidence="1">MFS transporter</fullName>
    </submittedName>
</protein>
<dbReference type="InterPro" id="IPR024747">
    <property type="entry name" value="Pyridox_Oxase-rel"/>
</dbReference>
<reference evidence="1 2" key="1">
    <citation type="submission" date="2017-06" db="EMBL/GenBank/DDBJ databases">
        <title>Investigating the central metabolism of Clostridium thermosuccinogenes.</title>
        <authorList>
            <person name="Koendjbiharie J.G."/>
            <person name="van Kranenburg R."/>
        </authorList>
    </citation>
    <scope>NUCLEOTIDE SEQUENCE [LARGE SCALE GENOMIC DNA]</scope>
    <source>
        <strain evidence="1 2">DSM 5806</strain>
    </source>
</reference>
<keyword evidence="2" id="KW-1185">Reference proteome</keyword>
<dbReference type="Pfam" id="PF12900">
    <property type="entry name" value="Pyridox_ox_2"/>
    <property type="match status" value="1"/>
</dbReference>
<dbReference type="SUPFAM" id="SSF50475">
    <property type="entry name" value="FMN-binding split barrel"/>
    <property type="match status" value="1"/>
</dbReference>
<comment type="caution">
    <text evidence="1">The sequence shown here is derived from an EMBL/GenBank/DDBJ whole genome shotgun (WGS) entry which is preliminary data.</text>
</comment>
<dbReference type="OrthoDB" id="9794935at2"/>
<proteinExistence type="predicted"/>
<dbReference type="AlphaFoldDB" id="A0A2K2FP59"/>
<dbReference type="Proteomes" id="UP000236151">
    <property type="component" value="Unassembled WGS sequence"/>
</dbReference>
<name>A0A2K2FP59_9CLOT</name>
<evidence type="ECO:0000313" key="2">
    <source>
        <dbReference type="Proteomes" id="UP000236151"/>
    </source>
</evidence>
<organism evidence="1 2">
    <name type="scientific">Clostridium thermosuccinogenes</name>
    <dbReference type="NCBI Taxonomy" id="84032"/>
    <lineage>
        <taxon>Bacteria</taxon>
        <taxon>Bacillati</taxon>
        <taxon>Bacillota</taxon>
        <taxon>Clostridia</taxon>
        <taxon>Eubacteriales</taxon>
        <taxon>Clostridiaceae</taxon>
        <taxon>Clostridium</taxon>
    </lineage>
</organism>
<dbReference type="RefSeq" id="WP_103080759.1">
    <property type="nucleotide sequence ID" value="NZ_CP021850.1"/>
</dbReference>
<dbReference type="KEGG" id="cthd:CDO33_10050"/>
<dbReference type="InterPro" id="IPR012349">
    <property type="entry name" value="Split_barrel_FMN-bd"/>
</dbReference>
<sequence>MFKEMRRKDRSIDNEQAVDLLEKGKFGVLSTVGENGYAYGVPLNYVYSEGKIYFHCAGEGCKLDNIKFNNRVSFCVVGNTEPIPEKFSYKYESAIAFGRATEVHDKEKEDALIALIQKYSSEFMEKGMEYIKKDSTKAKVIKIEIEHLTGKARK</sequence>
<accession>A0A2K2FP59</accession>
<dbReference type="Gene3D" id="2.30.110.10">
    <property type="entry name" value="Electron Transport, Fmn-binding Protein, Chain A"/>
    <property type="match status" value="1"/>
</dbReference>
<gene>
    <name evidence="1" type="ORF">CDQ84_05655</name>
</gene>
<dbReference type="PANTHER" id="PTHR34071:SF2">
    <property type="entry name" value="FLAVIN-NUCLEOTIDE-BINDING PROTEIN"/>
    <property type="match status" value="1"/>
</dbReference>
<evidence type="ECO:0000313" key="1">
    <source>
        <dbReference type="EMBL" id="PNU00568.1"/>
    </source>
</evidence>
<dbReference type="EMBL" id="NIOJ01000009">
    <property type="protein sequence ID" value="PNU00568.1"/>
    <property type="molecule type" value="Genomic_DNA"/>
</dbReference>